<feature type="compositionally biased region" description="Low complexity" evidence="10">
    <location>
        <begin position="681"/>
        <end position="693"/>
    </location>
</feature>
<dbReference type="OrthoDB" id="6513151at2759"/>
<evidence type="ECO:0000256" key="1">
    <source>
        <dbReference type="ARBA" id="ARBA00012513"/>
    </source>
</evidence>
<dbReference type="GO" id="GO:0005524">
    <property type="term" value="F:ATP binding"/>
    <property type="evidence" value="ECO:0007669"/>
    <property type="project" value="UniProtKB-UniRule"/>
</dbReference>
<evidence type="ECO:0000256" key="7">
    <source>
        <dbReference type="ARBA" id="ARBA00047899"/>
    </source>
</evidence>
<dbReference type="PANTHER" id="PTHR24343">
    <property type="entry name" value="SERINE/THREONINE KINASE"/>
    <property type="match status" value="1"/>
</dbReference>
<feature type="compositionally biased region" description="Polar residues" evidence="10">
    <location>
        <begin position="346"/>
        <end position="360"/>
    </location>
</feature>
<keyword evidence="4 9" id="KW-0547">Nucleotide-binding</keyword>
<gene>
    <name evidence="12" type="ORF">BT63DRAFT_432089</name>
</gene>
<evidence type="ECO:0000256" key="6">
    <source>
        <dbReference type="ARBA" id="ARBA00022840"/>
    </source>
</evidence>
<dbReference type="InterPro" id="IPR008271">
    <property type="entry name" value="Ser/Thr_kinase_AS"/>
</dbReference>
<dbReference type="PROSITE" id="PS50011">
    <property type="entry name" value="PROTEIN_KINASE_DOM"/>
    <property type="match status" value="1"/>
</dbReference>
<feature type="binding site" evidence="9">
    <location>
        <position position="403"/>
    </location>
    <ligand>
        <name>ATP</name>
        <dbReference type="ChEBI" id="CHEBI:30616"/>
    </ligand>
</feature>
<name>A0A6A6UJQ1_9PEZI</name>
<keyword evidence="13" id="KW-1185">Reference proteome</keyword>
<keyword evidence="6 9" id="KW-0067">ATP-binding</keyword>
<dbReference type="EMBL" id="MU004232">
    <property type="protein sequence ID" value="KAF2672469.1"/>
    <property type="molecule type" value="Genomic_DNA"/>
</dbReference>
<feature type="compositionally biased region" description="Basic and acidic residues" evidence="10">
    <location>
        <begin position="277"/>
        <end position="300"/>
    </location>
</feature>
<feature type="compositionally biased region" description="Low complexity" evidence="10">
    <location>
        <begin position="606"/>
        <end position="628"/>
    </location>
</feature>
<organism evidence="12 13">
    <name type="scientific">Microthyrium microscopicum</name>
    <dbReference type="NCBI Taxonomy" id="703497"/>
    <lineage>
        <taxon>Eukaryota</taxon>
        <taxon>Fungi</taxon>
        <taxon>Dikarya</taxon>
        <taxon>Ascomycota</taxon>
        <taxon>Pezizomycotina</taxon>
        <taxon>Dothideomycetes</taxon>
        <taxon>Dothideomycetes incertae sedis</taxon>
        <taxon>Microthyriales</taxon>
        <taxon>Microthyriaceae</taxon>
        <taxon>Microthyrium</taxon>
    </lineage>
</organism>
<dbReference type="PANTHER" id="PTHR24343:SF137">
    <property type="entry name" value="SERINE_THREONINE-PROTEIN KINASE HRK1"/>
    <property type="match status" value="1"/>
</dbReference>
<dbReference type="InterPro" id="IPR011009">
    <property type="entry name" value="Kinase-like_dom_sf"/>
</dbReference>
<feature type="compositionally biased region" description="Low complexity" evidence="10">
    <location>
        <begin position="103"/>
        <end position="119"/>
    </location>
</feature>
<feature type="compositionally biased region" description="Basic and acidic residues" evidence="10">
    <location>
        <begin position="670"/>
        <end position="679"/>
    </location>
</feature>
<feature type="compositionally biased region" description="Polar residues" evidence="10">
    <location>
        <begin position="20"/>
        <end position="31"/>
    </location>
</feature>
<evidence type="ECO:0000256" key="10">
    <source>
        <dbReference type="SAM" id="MobiDB-lite"/>
    </source>
</evidence>
<feature type="region of interest" description="Disordered" evidence="10">
    <location>
        <begin position="598"/>
        <end position="696"/>
    </location>
</feature>
<evidence type="ECO:0000313" key="13">
    <source>
        <dbReference type="Proteomes" id="UP000799302"/>
    </source>
</evidence>
<comment type="catalytic activity">
    <reaction evidence="7">
        <text>L-threonyl-[protein] + ATP = O-phospho-L-threonyl-[protein] + ADP + H(+)</text>
        <dbReference type="Rhea" id="RHEA:46608"/>
        <dbReference type="Rhea" id="RHEA-COMP:11060"/>
        <dbReference type="Rhea" id="RHEA-COMP:11605"/>
        <dbReference type="ChEBI" id="CHEBI:15378"/>
        <dbReference type="ChEBI" id="CHEBI:30013"/>
        <dbReference type="ChEBI" id="CHEBI:30616"/>
        <dbReference type="ChEBI" id="CHEBI:61977"/>
        <dbReference type="ChEBI" id="CHEBI:456216"/>
        <dbReference type="EC" id="2.7.11.1"/>
    </reaction>
</comment>
<evidence type="ECO:0000313" key="12">
    <source>
        <dbReference type="EMBL" id="KAF2672469.1"/>
    </source>
</evidence>
<feature type="compositionally biased region" description="Low complexity" evidence="10">
    <location>
        <begin position="640"/>
        <end position="669"/>
    </location>
</feature>
<evidence type="ECO:0000259" key="11">
    <source>
        <dbReference type="PROSITE" id="PS50011"/>
    </source>
</evidence>
<feature type="region of interest" description="Disordered" evidence="10">
    <location>
        <begin position="89"/>
        <end position="361"/>
    </location>
</feature>
<dbReference type="PROSITE" id="PS00108">
    <property type="entry name" value="PROTEIN_KINASE_ST"/>
    <property type="match status" value="1"/>
</dbReference>
<reference evidence="12" key="1">
    <citation type="journal article" date="2020" name="Stud. Mycol.">
        <title>101 Dothideomycetes genomes: a test case for predicting lifestyles and emergence of pathogens.</title>
        <authorList>
            <person name="Haridas S."/>
            <person name="Albert R."/>
            <person name="Binder M."/>
            <person name="Bloem J."/>
            <person name="Labutti K."/>
            <person name="Salamov A."/>
            <person name="Andreopoulos B."/>
            <person name="Baker S."/>
            <person name="Barry K."/>
            <person name="Bills G."/>
            <person name="Bluhm B."/>
            <person name="Cannon C."/>
            <person name="Castanera R."/>
            <person name="Culley D."/>
            <person name="Daum C."/>
            <person name="Ezra D."/>
            <person name="Gonzalez J."/>
            <person name="Henrissat B."/>
            <person name="Kuo A."/>
            <person name="Liang C."/>
            <person name="Lipzen A."/>
            <person name="Lutzoni F."/>
            <person name="Magnuson J."/>
            <person name="Mondo S."/>
            <person name="Nolan M."/>
            <person name="Ohm R."/>
            <person name="Pangilinan J."/>
            <person name="Park H.-J."/>
            <person name="Ramirez L."/>
            <person name="Alfaro M."/>
            <person name="Sun H."/>
            <person name="Tritt A."/>
            <person name="Yoshinaga Y."/>
            <person name="Zwiers L.-H."/>
            <person name="Turgeon B."/>
            <person name="Goodwin S."/>
            <person name="Spatafora J."/>
            <person name="Crous P."/>
            <person name="Grigoriev I."/>
        </authorList>
    </citation>
    <scope>NUCLEOTIDE SEQUENCE</scope>
    <source>
        <strain evidence="12">CBS 115976</strain>
    </source>
</reference>
<sequence>MADTQPASAGQHPEPAVRFSSVTQEISPSDNTTDESIHLVNTITEKSRSESLTEEQKKELKDLSVSMQQSRLQSARMDKFVFEPVSLPASRVPSAGSSTQIQSHSALSPRSSPVSRPSSQNLLTPADSGSKDESITTGRSQGASYPVTPQESPLPDIDGKNKDTKPSAAAEARALARPKSLTEISGIPVHPKQPPTQLAIPRGDSNPTSGESSPLGTPRELPSGAQSPYSRPFTPTGDPNDPYSRQNRPPQSRNVDSIDARFVFGKERPRSALFASEKPKADSTEKRASIFGAGRKDSVDSGKNTPHGHHSMSDLKRFFRFGGSKKDKKEKSTLAPPTKEKRKSTAVISSHAPSRSQSSVAIPFADDHGLEAKYGKFERILGSGAGGSVRLMKRQDGVTFAVKQFRERHAWETEKAYNKKITAEFCIGSTLHHGNIIEAMDIINEKGRWYEVMEYAPFDLFAIVMTGKMSREEVACCMLQIVNGVAYIHSMGLAHRDLKLDNVVVNEHGIMKIIDFGSAHVFQYPFEGGVVMAEGVVGSDPYLAPEVFTQKTYEAQKVDIWSLAIIFCCMSLRRFPWKCPKTTDNSFKLFITQPTDEELKHPLYPQRPSVSEPSSRPQSSLDDGSATTTHHHHHRDHSSSDNTPNTTNSTNPSSTSTAPSSTTPSSNDPSSKDTERPRLDSASTLPPSTTTAAQQNITIKGPWRLLRLLPRETRHIVGRMLELEPTQRASLDEITADPWVAKTPFCKQEVAGEVCHADGHVHTLEGGGGDDKR</sequence>
<evidence type="ECO:0000256" key="4">
    <source>
        <dbReference type="ARBA" id="ARBA00022741"/>
    </source>
</evidence>
<feature type="compositionally biased region" description="Polar residues" evidence="10">
    <location>
        <begin position="135"/>
        <end position="151"/>
    </location>
</feature>
<evidence type="ECO:0000256" key="5">
    <source>
        <dbReference type="ARBA" id="ARBA00022777"/>
    </source>
</evidence>
<dbReference type="GO" id="GO:0004674">
    <property type="term" value="F:protein serine/threonine kinase activity"/>
    <property type="evidence" value="ECO:0007669"/>
    <property type="project" value="UniProtKB-KW"/>
</dbReference>
<feature type="compositionally biased region" description="Polar residues" evidence="10">
    <location>
        <begin position="243"/>
        <end position="255"/>
    </location>
</feature>
<accession>A0A6A6UJQ1</accession>
<dbReference type="InterPro" id="IPR000719">
    <property type="entry name" value="Prot_kinase_dom"/>
</dbReference>
<proteinExistence type="predicted"/>
<evidence type="ECO:0000256" key="3">
    <source>
        <dbReference type="ARBA" id="ARBA00022679"/>
    </source>
</evidence>
<comment type="catalytic activity">
    <reaction evidence="8">
        <text>L-seryl-[protein] + ATP = O-phospho-L-seryl-[protein] + ADP + H(+)</text>
        <dbReference type="Rhea" id="RHEA:17989"/>
        <dbReference type="Rhea" id="RHEA-COMP:9863"/>
        <dbReference type="Rhea" id="RHEA-COMP:11604"/>
        <dbReference type="ChEBI" id="CHEBI:15378"/>
        <dbReference type="ChEBI" id="CHEBI:29999"/>
        <dbReference type="ChEBI" id="CHEBI:30616"/>
        <dbReference type="ChEBI" id="CHEBI:83421"/>
        <dbReference type="ChEBI" id="CHEBI:456216"/>
        <dbReference type="EC" id="2.7.11.1"/>
    </reaction>
</comment>
<keyword evidence="2" id="KW-0723">Serine/threonine-protein kinase</keyword>
<dbReference type="InterPro" id="IPR017441">
    <property type="entry name" value="Protein_kinase_ATP_BS"/>
</dbReference>
<dbReference type="Proteomes" id="UP000799302">
    <property type="component" value="Unassembled WGS sequence"/>
</dbReference>
<feature type="compositionally biased region" description="Basic and acidic residues" evidence="10">
    <location>
        <begin position="45"/>
        <end position="62"/>
    </location>
</feature>
<feature type="compositionally biased region" description="Basic and acidic residues" evidence="10">
    <location>
        <begin position="256"/>
        <end position="270"/>
    </location>
</feature>
<evidence type="ECO:0000256" key="9">
    <source>
        <dbReference type="PROSITE-ProRule" id="PRU10141"/>
    </source>
</evidence>
<feature type="compositionally biased region" description="Low complexity" evidence="10">
    <location>
        <begin position="168"/>
        <end position="177"/>
    </location>
</feature>
<evidence type="ECO:0000256" key="8">
    <source>
        <dbReference type="ARBA" id="ARBA00048679"/>
    </source>
</evidence>
<dbReference type="EC" id="2.7.11.1" evidence="1"/>
<protein>
    <recommendedName>
        <fullName evidence="1">non-specific serine/threonine protein kinase</fullName>
        <ecNumber evidence="1">2.7.11.1</ecNumber>
    </recommendedName>
</protein>
<keyword evidence="5 12" id="KW-0418">Kinase</keyword>
<dbReference type="Pfam" id="PF00069">
    <property type="entry name" value="Pkinase"/>
    <property type="match status" value="1"/>
</dbReference>
<keyword evidence="3" id="KW-0808">Transferase</keyword>
<dbReference type="PROSITE" id="PS00107">
    <property type="entry name" value="PROTEIN_KINASE_ATP"/>
    <property type="match status" value="1"/>
</dbReference>
<feature type="domain" description="Protein kinase" evidence="11">
    <location>
        <begin position="375"/>
        <end position="740"/>
    </location>
</feature>
<feature type="region of interest" description="Disordered" evidence="10">
    <location>
        <begin position="1"/>
        <end position="74"/>
    </location>
</feature>
<dbReference type="AlphaFoldDB" id="A0A6A6UJQ1"/>
<dbReference type="GO" id="GO:0005829">
    <property type="term" value="C:cytosol"/>
    <property type="evidence" value="ECO:0007669"/>
    <property type="project" value="TreeGrafter"/>
</dbReference>
<dbReference type="SMART" id="SM00220">
    <property type="entry name" value="S_TKc"/>
    <property type="match status" value="1"/>
</dbReference>
<evidence type="ECO:0000256" key="2">
    <source>
        <dbReference type="ARBA" id="ARBA00022527"/>
    </source>
</evidence>
<feature type="compositionally biased region" description="Polar residues" evidence="10">
    <location>
        <begin position="205"/>
        <end position="215"/>
    </location>
</feature>
<dbReference type="Gene3D" id="3.30.200.20">
    <property type="entry name" value="Phosphorylase Kinase, domain 1"/>
    <property type="match status" value="1"/>
</dbReference>
<dbReference type="SUPFAM" id="SSF56112">
    <property type="entry name" value="Protein kinase-like (PK-like)"/>
    <property type="match status" value="1"/>
</dbReference>
<dbReference type="Gene3D" id="1.10.510.10">
    <property type="entry name" value="Transferase(Phosphotransferase) domain 1"/>
    <property type="match status" value="1"/>
</dbReference>